<evidence type="ECO:0000313" key="4">
    <source>
        <dbReference type="Proteomes" id="UP000694845"/>
    </source>
</evidence>
<accession>A0A8B7Y8G5</accession>
<dbReference type="GO" id="GO:0004867">
    <property type="term" value="F:serine-type endopeptidase inhibitor activity"/>
    <property type="evidence" value="ECO:0007669"/>
    <property type="project" value="TreeGrafter"/>
</dbReference>
<dbReference type="Pfam" id="PF00095">
    <property type="entry name" value="WAP"/>
    <property type="match status" value="2"/>
</dbReference>
<dbReference type="SMART" id="SM00217">
    <property type="entry name" value="WAP"/>
    <property type="match status" value="2"/>
</dbReference>
<keyword evidence="1" id="KW-0812">Transmembrane</keyword>
<feature type="domain" description="WAP" evidence="3">
    <location>
        <begin position="25"/>
        <end position="82"/>
    </location>
</feature>
<feature type="transmembrane region" description="Helical" evidence="1">
    <location>
        <begin position="309"/>
        <end position="334"/>
    </location>
</feature>
<dbReference type="InterPro" id="IPR036645">
    <property type="entry name" value="Elafin-like_sf"/>
</dbReference>
<dbReference type="InterPro" id="IPR008197">
    <property type="entry name" value="WAP_dom"/>
</dbReference>
<dbReference type="SUPFAM" id="SSF57256">
    <property type="entry name" value="Elafin-like"/>
    <property type="match status" value="2"/>
</dbReference>
<keyword evidence="2" id="KW-0732">Signal</keyword>
<name>A0A8B7Y8G5_ACAPL</name>
<evidence type="ECO:0000259" key="3">
    <source>
        <dbReference type="PROSITE" id="PS51390"/>
    </source>
</evidence>
<reference evidence="5" key="1">
    <citation type="submission" date="2025-08" db="UniProtKB">
        <authorList>
            <consortium name="RefSeq"/>
        </authorList>
    </citation>
    <scope>IDENTIFICATION</scope>
</reference>
<proteinExistence type="predicted"/>
<feature type="signal peptide" evidence="2">
    <location>
        <begin position="1"/>
        <end position="21"/>
    </location>
</feature>
<dbReference type="Proteomes" id="UP000694845">
    <property type="component" value="Unplaced"/>
</dbReference>
<dbReference type="PANTHER" id="PTHR19441">
    <property type="entry name" value="WHEY ACDIC PROTEIN WAP"/>
    <property type="match status" value="1"/>
</dbReference>
<dbReference type="InterPro" id="IPR050514">
    <property type="entry name" value="WAP_four-disulfide_core"/>
</dbReference>
<keyword evidence="4" id="KW-1185">Reference proteome</keyword>
<dbReference type="AlphaFoldDB" id="A0A8B7Y8G5"/>
<dbReference type="PANTHER" id="PTHR19441:SF95">
    <property type="entry name" value="PERLWAPIN ISOFORM X1"/>
    <property type="match status" value="1"/>
</dbReference>
<feature type="domain" description="WAP" evidence="3">
    <location>
        <begin position="101"/>
        <end position="155"/>
    </location>
</feature>
<evidence type="ECO:0000313" key="5">
    <source>
        <dbReference type="RefSeq" id="XP_022088645.1"/>
    </source>
</evidence>
<protein>
    <submittedName>
        <fullName evidence="5">Uncharacterized protein LOC110978173 isoform X1</fullName>
    </submittedName>
</protein>
<dbReference type="GeneID" id="110978173"/>
<dbReference type="GO" id="GO:0005615">
    <property type="term" value="C:extracellular space"/>
    <property type="evidence" value="ECO:0007669"/>
    <property type="project" value="TreeGrafter"/>
</dbReference>
<gene>
    <name evidence="5" type="primary">LOC110978173</name>
</gene>
<evidence type="ECO:0000256" key="2">
    <source>
        <dbReference type="SAM" id="SignalP"/>
    </source>
</evidence>
<keyword evidence="1" id="KW-0472">Membrane</keyword>
<keyword evidence="1" id="KW-1133">Transmembrane helix</keyword>
<organism evidence="4 5">
    <name type="scientific">Acanthaster planci</name>
    <name type="common">Crown-of-thorns starfish</name>
    <dbReference type="NCBI Taxonomy" id="133434"/>
    <lineage>
        <taxon>Eukaryota</taxon>
        <taxon>Metazoa</taxon>
        <taxon>Echinodermata</taxon>
        <taxon>Eleutherozoa</taxon>
        <taxon>Asterozoa</taxon>
        <taxon>Asteroidea</taxon>
        <taxon>Valvatacea</taxon>
        <taxon>Valvatida</taxon>
        <taxon>Acanthasteridae</taxon>
        <taxon>Acanthaster</taxon>
    </lineage>
</organism>
<sequence length="381" mass="42835">MQRNWLVIGLLVTALITVVYAQEANGLKPGTCPSPQFRWSETCPPPFGGKLCSNDSQCPGSQKCCNAWRIMITDCYVCMPPEPPVRATFKPPKTTASKTNHTVKDGKCPAPRYTFRRGCSSWSTHNCSRDSDCSGEMKCCRGFVGEDCSVCRFPEFSNSTVTTTRQPLPKPTNRPHRDHHGTCPNNFEKYHWYDDFGITCENHCNSSDDCAEGELCCVEESGGIIYDDLPVSYRKRRQVDGSRCPVCKKANYDCYGTYGTKYSHGEMYMESYYDSSDYCRVCQCYYGQSNCFYICGDDYMREHFWAHGWFAAGISAGVALLISVIFTLSLCCCLKCCCSDKKQTIVLQQRPAVAQQPGNVYYMSPPKEEKLPLAENGYTTA</sequence>
<dbReference type="Gene3D" id="4.10.75.10">
    <property type="entry name" value="Elafin-like"/>
    <property type="match status" value="2"/>
</dbReference>
<dbReference type="OrthoDB" id="6060011at2759"/>
<dbReference type="PROSITE" id="PS51390">
    <property type="entry name" value="WAP"/>
    <property type="match status" value="2"/>
</dbReference>
<evidence type="ECO:0000256" key="1">
    <source>
        <dbReference type="SAM" id="Phobius"/>
    </source>
</evidence>
<dbReference type="RefSeq" id="XP_022088645.1">
    <property type="nucleotide sequence ID" value="XM_022232953.1"/>
</dbReference>
<feature type="chain" id="PRO_5034057842" evidence="2">
    <location>
        <begin position="22"/>
        <end position="381"/>
    </location>
</feature>
<dbReference type="KEGG" id="aplc:110978173"/>
<dbReference type="OMA" id="AWRIMIT"/>